<dbReference type="STRING" id="1938817.SAMN06296008_1064"/>
<dbReference type="AlphaFoldDB" id="A0A1W1ZLL9"/>
<organism evidence="11 12">
    <name type="scientific">Polynucleobacter kasalickyi</name>
    <dbReference type="NCBI Taxonomy" id="1938817"/>
    <lineage>
        <taxon>Bacteria</taxon>
        <taxon>Pseudomonadati</taxon>
        <taxon>Pseudomonadota</taxon>
        <taxon>Betaproteobacteria</taxon>
        <taxon>Burkholderiales</taxon>
        <taxon>Burkholderiaceae</taxon>
        <taxon>Polynucleobacter</taxon>
    </lineage>
</organism>
<evidence type="ECO:0000256" key="2">
    <source>
        <dbReference type="ARBA" id="ARBA00007599"/>
    </source>
</evidence>
<evidence type="ECO:0000256" key="4">
    <source>
        <dbReference type="ARBA" id="ARBA00022490"/>
    </source>
</evidence>
<dbReference type="EMBL" id="FWXJ01000006">
    <property type="protein sequence ID" value="SMC49339.1"/>
    <property type="molecule type" value="Genomic_DNA"/>
</dbReference>
<evidence type="ECO:0000256" key="3">
    <source>
        <dbReference type="ARBA" id="ARBA00019010"/>
    </source>
</evidence>
<dbReference type="Gene3D" id="3.40.50.300">
    <property type="entry name" value="P-loop containing nucleotide triphosphate hydrolases"/>
    <property type="match status" value="1"/>
</dbReference>
<dbReference type="Proteomes" id="UP000192708">
    <property type="component" value="Unassembled WGS sequence"/>
</dbReference>
<keyword evidence="8" id="KW-0067">ATP-binding</keyword>
<dbReference type="InterPro" id="IPR027417">
    <property type="entry name" value="P-loop_NTPase"/>
</dbReference>
<dbReference type="Pfam" id="PF02367">
    <property type="entry name" value="TsaE"/>
    <property type="match status" value="1"/>
</dbReference>
<dbReference type="OrthoDB" id="9800307at2"/>
<evidence type="ECO:0000256" key="7">
    <source>
        <dbReference type="ARBA" id="ARBA00022741"/>
    </source>
</evidence>
<dbReference type="SUPFAM" id="SSF52540">
    <property type="entry name" value="P-loop containing nucleoside triphosphate hydrolases"/>
    <property type="match status" value="1"/>
</dbReference>
<dbReference type="RefSeq" id="WP_084283351.1">
    <property type="nucleotide sequence ID" value="NZ_FWXJ01000006.1"/>
</dbReference>
<keyword evidence="7" id="KW-0547">Nucleotide-binding</keyword>
<name>A0A1W1ZLL9_9BURK</name>
<evidence type="ECO:0000256" key="6">
    <source>
        <dbReference type="ARBA" id="ARBA00022723"/>
    </source>
</evidence>
<dbReference type="GO" id="GO:0005737">
    <property type="term" value="C:cytoplasm"/>
    <property type="evidence" value="ECO:0007669"/>
    <property type="project" value="UniProtKB-SubCell"/>
</dbReference>
<gene>
    <name evidence="11" type="ORF">SAMN06296008_1064</name>
</gene>
<evidence type="ECO:0000313" key="11">
    <source>
        <dbReference type="EMBL" id="SMC49339.1"/>
    </source>
</evidence>
<sequence length="170" mass="19017">MPILSNSIPIHWNTELDCENLASTLGTGLRTHLQTCPIIHIWLVGDLGTGKTTFVRYLLRSLGFLGKVKSPTYNLCEPYQLSIDNHLYDFHHFDLYRMNSPTEWEEAGFKDILTNAGVCLIEWPEIAQGTLPTPDIIFTLSYDSESSRTVTISAGSDSGQLLLKGITNQE</sequence>
<evidence type="ECO:0000256" key="5">
    <source>
        <dbReference type="ARBA" id="ARBA00022694"/>
    </source>
</evidence>
<keyword evidence="12" id="KW-1185">Reference proteome</keyword>
<accession>A0A1W1ZLL9</accession>
<evidence type="ECO:0000256" key="8">
    <source>
        <dbReference type="ARBA" id="ARBA00022840"/>
    </source>
</evidence>
<proteinExistence type="inferred from homology"/>
<keyword evidence="4" id="KW-0963">Cytoplasm</keyword>
<evidence type="ECO:0000256" key="9">
    <source>
        <dbReference type="ARBA" id="ARBA00022842"/>
    </source>
</evidence>
<evidence type="ECO:0000256" key="1">
    <source>
        <dbReference type="ARBA" id="ARBA00004496"/>
    </source>
</evidence>
<dbReference type="PANTHER" id="PTHR33540">
    <property type="entry name" value="TRNA THREONYLCARBAMOYLADENOSINE BIOSYNTHESIS PROTEIN TSAE"/>
    <property type="match status" value="1"/>
</dbReference>
<comment type="similarity">
    <text evidence="2">Belongs to the TsaE family.</text>
</comment>
<dbReference type="GO" id="GO:0005524">
    <property type="term" value="F:ATP binding"/>
    <property type="evidence" value="ECO:0007669"/>
    <property type="project" value="UniProtKB-KW"/>
</dbReference>
<keyword evidence="6" id="KW-0479">Metal-binding</keyword>
<dbReference type="InterPro" id="IPR003442">
    <property type="entry name" value="T6A_TsaE"/>
</dbReference>
<evidence type="ECO:0000313" key="12">
    <source>
        <dbReference type="Proteomes" id="UP000192708"/>
    </source>
</evidence>
<dbReference type="PANTHER" id="PTHR33540:SF2">
    <property type="entry name" value="TRNA THREONYLCARBAMOYLADENOSINE BIOSYNTHESIS PROTEIN TSAE"/>
    <property type="match status" value="1"/>
</dbReference>
<keyword evidence="9" id="KW-0460">Magnesium</keyword>
<protein>
    <recommendedName>
        <fullName evidence="3">tRNA threonylcarbamoyladenosine biosynthesis protein TsaE</fullName>
    </recommendedName>
    <alternativeName>
        <fullName evidence="10">t(6)A37 threonylcarbamoyladenosine biosynthesis protein TsaE</fullName>
    </alternativeName>
</protein>
<evidence type="ECO:0000256" key="10">
    <source>
        <dbReference type="ARBA" id="ARBA00032441"/>
    </source>
</evidence>
<reference evidence="11 12" key="1">
    <citation type="submission" date="2017-04" db="EMBL/GenBank/DDBJ databases">
        <authorList>
            <person name="Afonso C.L."/>
            <person name="Miller P.J."/>
            <person name="Scott M.A."/>
            <person name="Spackman E."/>
            <person name="Goraichik I."/>
            <person name="Dimitrov K.M."/>
            <person name="Suarez D.L."/>
            <person name="Swayne D.E."/>
        </authorList>
    </citation>
    <scope>NUCLEOTIDE SEQUENCE [LARGE SCALE GENOMIC DNA]</scope>
    <source>
        <strain evidence="11 12">VK13</strain>
    </source>
</reference>
<comment type="subcellular location">
    <subcellularLocation>
        <location evidence="1">Cytoplasm</location>
    </subcellularLocation>
</comment>
<dbReference type="GO" id="GO:0002949">
    <property type="term" value="P:tRNA threonylcarbamoyladenosine modification"/>
    <property type="evidence" value="ECO:0007669"/>
    <property type="project" value="InterPro"/>
</dbReference>
<dbReference type="NCBIfam" id="TIGR00150">
    <property type="entry name" value="T6A_YjeE"/>
    <property type="match status" value="1"/>
</dbReference>
<dbReference type="GO" id="GO:0046872">
    <property type="term" value="F:metal ion binding"/>
    <property type="evidence" value="ECO:0007669"/>
    <property type="project" value="UniProtKB-KW"/>
</dbReference>
<keyword evidence="5" id="KW-0819">tRNA processing</keyword>